<dbReference type="Gene3D" id="3.40.50.1820">
    <property type="entry name" value="alpha/beta hydrolase"/>
    <property type="match status" value="1"/>
</dbReference>
<keyword evidence="3" id="KW-1185">Reference proteome</keyword>
<dbReference type="PRINTS" id="PR00111">
    <property type="entry name" value="ABHYDROLASE"/>
</dbReference>
<keyword evidence="2" id="KW-0378">Hydrolase</keyword>
<dbReference type="PANTHER" id="PTHR43194:SF2">
    <property type="entry name" value="PEROXISOMAL MEMBRANE PROTEIN LPX1"/>
    <property type="match status" value="1"/>
</dbReference>
<evidence type="ECO:0000313" key="3">
    <source>
        <dbReference type="Proteomes" id="UP001367030"/>
    </source>
</evidence>
<evidence type="ECO:0000259" key="1">
    <source>
        <dbReference type="Pfam" id="PF12697"/>
    </source>
</evidence>
<evidence type="ECO:0000313" key="2">
    <source>
        <dbReference type="EMBL" id="MEJ8856924.1"/>
    </source>
</evidence>
<dbReference type="Proteomes" id="UP001367030">
    <property type="component" value="Unassembled WGS sequence"/>
</dbReference>
<comment type="caution">
    <text evidence="2">The sequence shown here is derived from an EMBL/GenBank/DDBJ whole genome shotgun (WGS) entry which is preliminary data.</text>
</comment>
<organism evidence="2 3">
    <name type="scientific">Variovorax robiniae</name>
    <dbReference type="NCBI Taxonomy" id="1836199"/>
    <lineage>
        <taxon>Bacteria</taxon>
        <taxon>Pseudomonadati</taxon>
        <taxon>Pseudomonadota</taxon>
        <taxon>Betaproteobacteria</taxon>
        <taxon>Burkholderiales</taxon>
        <taxon>Comamonadaceae</taxon>
        <taxon>Variovorax</taxon>
    </lineage>
</organism>
<dbReference type="SUPFAM" id="SSF53474">
    <property type="entry name" value="alpha/beta-Hydrolases"/>
    <property type="match status" value="1"/>
</dbReference>
<dbReference type="GO" id="GO:0016787">
    <property type="term" value="F:hydrolase activity"/>
    <property type="evidence" value="ECO:0007669"/>
    <property type="project" value="UniProtKB-KW"/>
</dbReference>
<accession>A0ABU8XCZ5</accession>
<dbReference type="EMBL" id="JBBKZS010000008">
    <property type="protein sequence ID" value="MEJ8856924.1"/>
    <property type="molecule type" value="Genomic_DNA"/>
</dbReference>
<dbReference type="InterPro" id="IPR029058">
    <property type="entry name" value="AB_hydrolase_fold"/>
</dbReference>
<dbReference type="RefSeq" id="WP_340336994.1">
    <property type="nucleotide sequence ID" value="NZ_JBBKZS010000008.1"/>
</dbReference>
<dbReference type="InterPro" id="IPR050228">
    <property type="entry name" value="Carboxylesterase_BioH"/>
</dbReference>
<dbReference type="PANTHER" id="PTHR43194">
    <property type="entry name" value="HYDROLASE ALPHA/BETA FOLD FAMILY"/>
    <property type="match status" value="1"/>
</dbReference>
<name>A0ABU8XCZ5_9BURK</name>
<dbReference type="Pfam" id="PF12697">
    <property type="entry name" value="Abhydrolase_6"/>
    <property type="match status" value="1"/>
</dbReference>
<protein>
    <submittedName>
        <fullName evidence="2">Alpha/beta hydrolase</fullName>
    </submittedName>
</protein>
<reference evidence="2 3" key="1">
    <citation type="submission" date="2024-03" db="EMBL/GenBank/DDBJ databases">
        <title>Novel species of the genus Variovorax.</title>
        <authorList>
            <person name="Liu Q."/>
            <person name="Xin Y.-H."/>
        </authorList>
    </citation>
    <scope>NUCLEOTIDE SEQUENCE [LARGE SCALE GENOMIC DNA]</scope>
    <source>
        <strain evidence="2 3">KACC 18901</strain>
    </source>
</reference>
<proteinExistence type="predicted"/>
<sequence length="252" mass="26919">MYIEQGGEGADLLVMLHGLGATAAVWSPMCAQASERWRGRWVSMDLPGHGESARQDTYAIGQYAASVARALLPHVDPGGRITVLGHSLGGVIALALATGWFGVAPHRVFGAGIKVAWDDDELRRMELLARQPTRFFAAQAQAADRYLKVSGLAGIASAESPVAARGIAQDADDWRLAMDPRAFGVGRPPTAELMALARCPAHLGRGADDAMVTLEQLRAIDPHAQDLGPHGHNVMVEAHAQVWDWIESLNPA</sequence>
<gene>
    <name evidence="2" type="ORF">WKW79_20280</name>
</gene>
<dbReference type="InterPro" id="IPR000073">
    <property type="entry name" value="AB_hydrolase_1"/>
</dbReference>
<feature type="domain" description="AB hydrolase-1" evidence="1">
    <location>
        <begin position="13"/>
        <end position="243"/>
    </location>
</feature>